<organism evidence="1">
    <name type="scientific">Fusarium oxysporum Fo47</name>
    <dbReference type="NCBI Taxonomy" id="660027"/>
    <lineage>
        <taxon>Eukaryota</taxon>
        <taxon>Fungi</taxon>
        <taxon>Dikarya</taxon>
        <taxon>Ascomycota</taxon>
        <taxon>Pezizomycotina</taxon>
        <taxon>Sordariomycetes</taxon>
        <taxon>Hypocreomycetidae</taxon>
        <taxon>Hypocreales</taxon>
        <taxon>Nectriaceae</taxon>
        <taxon>Fusarium</taxon>
        <taxon>Fusarium oxysporum species complex</taxon>
    </lineage>
</organism>
<accession>W9JTV8</accession>
<dbReference type="Proteomes" id="UP000030766">
    <property type="component" value="Unassembled WGS sequence"/>
</dbReference>
<evidence type="ECO:0000313" key="1">
    <source>
        <dbReference type="EMBL" id="EWZ33959.1"/>
    </source>
</evidence>
<gene>
    <name evidence="1" type="ORF">FOZG_13644</name>
</gene>
<dbReference type="HOGENOM" id="CLU_220107_0_0_1"/>
<reference evidence="1" key="1">
    <citation type="submission" date="2011-06" db="EMBL/GenBank/DDBJ databases">
        <title>The Genome Sequence of Fusarium oxysporum Fo47.</title>
        <authorList>
            <consortium name="The Broad Institute Genome Sequencing Platform"/>
            <person name="Ma L.-J."/>
            <person name="Gale L.R."/>
            <person name="Schwartz D.C."/>
            <person name="Zhou S."/>
            <person name="Corby-Kistler H."/>
            <person name="Young S.K."/>
            <person name="Zeng Q."/>
            <person name="Gargeya S."/>
            <person name="Fitzgerald M."/>
            <person name="Haas B."/>
            <person name="Abouelleil A."/>
            <person name="Alvarado L."/>
            <person name="Arachchi H.M."/>
            <person name="Berlin A."/>
            <person name="Brown A."/>
            <person name="Chapman S.B."/>
            <person name="Chen Z."/>
            <person name="Dunbar C."/>
            <person name="Freedman E."/>
            <person name="Gearin G."/>
            <person name="Gellesch M."/>
            <person name="Goldberg J."/>
            <person name="Griggs A."/>
            <person name="Gujja S."/>
            <person name="Heiman D."/>
            <person name="Howarth C."/>
            <person name="Larson L."/>
            <person name="Lui A."/>
            <person name="MacDonald P.J.P."/>
            <person name="Mehta T."/>
            <person name="Montmayeur A."/>
            <person name="Murphy C."/>
            <person name="Neiman D."/>
            <person name="Pearson M."/>
            <person name="Priest M."/>
            <person name="Roberts A."/>
            <person name="Saif S."/>
            <person name="Shea T."/>
            <person name="Shenoy N."/>
            <person name="Sisk P."/>
            <person name="Stolte C."/>
            <person name="Sykes S."/>
            <person name="Wortman J."/>
            <person name="Nusbaum C."/>
            <person name="Birren B."/>
        </authorList>
    </citation>
    <scope>NUCLEOTIDE SEQUENCE [LARGE SCALE GENOMIC DNA]</scope>
    <source>
        <strain evidence="1">Fo47</strain>
    </source>
</reference>
<sequence>MALTNRHLLCVDQIAELSSQKQSGSSFVVGGDGELLEL</sequence>
<dbReference type="VEuPathDB" id="FungiDB:FOZG_13644"/>
<reference evidence="1" key="2">
    <citation type="submission" date="2012-06" db="EMBL/GenBank/DDBJ databases">
        <title>Annotation of the Genome Sequence of Fusarium oxysporum Fo47.</title>
        <authorList>
            <consortium name="The Broad Institute Genomics Platform"/>
            <person name="Ma L.-J."/>
            <person name="Corby-Kistler H."/>
            <person name="Broz K."/>
            <person name="Gale L.R."/>
            <person name="Jonkers W."/>
            <person name="O'Donnell K."/>
            <person name="Ploetz R."/>
            <person name="Steinberg C."/>
            <person name="Schwartz D.C."/>
            <person name="VanEtten H."/>
            <person name="Zhou S."/>
            <person name="Young S.K."/>
            <person name="Zeng Q."/>
            <person name="Gargeya S."/>
            <person name="Fitzgerald M."/>
            <person name="Abouelleil A."/>
            <person name="Alvarado L."/>
            <person name="Chapman S.B."/>
            <person name="Gainer-Dewar J."/>
            <person name="Goldberg J."/>
            <person name="Griggs A."/>
            <person name="Gujja S."/>
            <person name="Hansen M."/>
            <person name="Howarth C."/>
            <person name="Imamovic A."/>
            <person name="Ireland A."/>
            <person name="Larimer J."/>
            <person name="McCowan C."/>
            <person name="Murphy C."/>
            <person name="Pearson M."/>
            <person name="Poon T.W."/>
            <person name="Priest M."/>
            <person name="Roberts A."/>
            <person name="Saif S."/>
            <person name="Shea T."/>
            <person name="Sykes S."/>
            <person name="Wortman J."/>
            <person name="Nusbaum C."/>
            <person name="Birren B."/>
        </authorList>
    </citation>
    <scope>NUCLEOTIDE SEQUENCE</scope>
    <source>
        <strain evidence="1">Fo47</strain>
    </source>
</reference>
<proteinExistence type="predicted"/>
<protein>
    <submittedName>
        <fullName evidence="1">Uncharacterized protein</fullName>
    </submittedName>
</protein>
<dbReference type="EMBL" id="JH717905">
    <property type="protein sequence ID" value="EWZ33959.1"/>
    <property type="molecule type" value="Genomic_DNA"/>
</dbReference>
<dbReference type="AlphaFoldDB" id="W9JTV8"/>
<name>W9JTV8_FUSOX</name>